<name>A0A5D2WUM1_GOSMU</name>
<sequence length="69" mass="7657">MYLVYVLFLFCFCFGTGPGQNGLVQKSYNLFVPPNNPPNSITSSSFPSEIRNLAIRSSITVTSKQPTEH</sequence>
<feature type="chain" id="PRO_5022660200" description="Secreted protein" evidence="1">
    <location>
        <begin position="20"/>
        <end position="69"/>
    </location>
</feature>
<evidence type="ECO:0008006" key="4">
    <source>
        <dbReference type="Google" id="ProtNLM"/>
    </source>
</evidence>
<keyword evidence="3" id="KW-1185">Reference proteome</keyword>
<evidence type="ECO:0000313" key="3">
    <source>
        <dbReference type="Proteomes" id="UP000323597"/>
    </source>
</evidence>
<proteinExistence type="predicted"/>
<reference evidence="2 3" key="1">
    <citation type="submission" date="2019-07" db="EMBL/GenBank/DDBJ databases">
        <title>WGS assembly of Gossypium mustelinum.</title>
        <authorList>
            <person name="Chen Z.J."/>
            <person name="Sreedasyam A."/>
            <person name="Ando A."/>
            <person name="Song Q."/>
            <person name="De L."/>
            <person name="Hulse-Kemp A."/>
            <person name="Ding M."/>
            <person name="Ye W."/>
            <person name="Kirkbride R."/>
            <person name="Jenkins J."/>
            <person name="Plott C."/>
            <person name="Lovell J."/>
            <person name="Lin Y.-M."/>
            <person name="Vaughn R."/>
            <person name="Liu B."/>
            <person name="Li W."/>
            <person name="Simpson S."/>
            <person name="Scheffler B."/>
            <person name="Saski C."/>
            <person name="Grover C."/>
            <person name="Hu G."/>
            <person name="Conover J."/>
            <person name="Carlson J."/>
            <person name="Shu S."/>
            <person name="Boston L."/>
            <person name="Williams M."/>
            <person name="Peterson D."/>
            <person name="Mcgee K."/>
            <person name="Jones D."/>
            <person name="Wendel J."/>
            <person name="Stelly D."/>
            <person name="Grimwood J."/>
            <person name="Schmutz J."/>
        </authorList>
    </citation>
    <scope>NUCLEOTIDE SEQUENCE [LARGE SCALE GENOMIC DNA]</scope>
    <source>
        <strain evidence="2">1408120.09</strain>
    </source>
</reference>
<organism evidence="2 3">
    <name type="scientific">Gossypium mustelinum</name>
    <name type="common">Cotton</name>
    <name type="synonym">Gossypium caicoense</name>
    <dbReference type="NCBI Taxonomy" id="34275"/>
    <lineage>
        <taxon>Eukaryota</taxon>
        <taxon>Viridiplantae</taxon>
        <taxon>Streptophyta</taxon>
        <taxon>Embryophyta</taxon>
        <taxon>Tracheophyta</taxon>
        <taxon>Spermatophyta</taxon>
        <taxon>Magnoliopsida</taxon>
        <taxon>eudicotyledons</taxon>
        <taxon>Gunneridae</taxon>
        <taxon>Pentapetalae</taxon>
        <taxon>rosids</taxon>
        <taxon>malvids</taxon>
        <taxon>Malvales</taxon>
        <taxon>Malvaceae</taxon>
        <taxon>Malvoideae</taxon>
        <taxon>Gossypium</taxon>
    </lineage>
</organism>
<dbReference type="AlphaFoldDB" id="A0A5D2WUM1"/>
<evidence type="ECO:0000256" key="1">
    <source>
        <dbReference type="SAM" id="SignalP"/>
    </source>
</evidence>
<dbReference type="EMBL" id="CM017647">
    <property type="protein sequence ID" value="TYJ05354.1"/>
    <property type="molecule type" value="Genomic_DNA"/>
</dbReference>
<feature type="signal peptide" evidence="1">
    <location>
        <begin position="1"/>
        <end position="19"/>
    </location>
</feature>
<dbReference type="Proteomes" id="UP000323597">
    <property type="component" value="Chromosome A12"/>
</dbReference>
<gene>
    <name evidence="2" type="ORF">E1A91_A12G158400v1</name>
</gene>
<accession>A0A5D2WUM1</accession>
<evidence type="ECO:0000313" key="2">
    <source>
        <dbReference type="EMBL" id="TYJ05354.1"/>
    </source>
</evidence>
<protein>
    <recommendedName>
        <fullName evidence="4">Secreted protein</fullName>
    </recommendedName>
</protein>
<keyword evidence="1" id="KW-0732">Signal</keyword>